<feature type="region of interest" description="Disordered" evidence="21">
    <location>
        <begin position="1184"/>
        <end position="1209"/>
    </location>
</feature>
<dbReference type="InterPro" id="IPR017441">
    <property type="entry name" value="Protein_kinase_ATP_BS"/>
</dbReference>
<keyword evidence="12" id="KW-0418">Kinase</keyword>
<comment type="catalytic activity">
    <reaction evidence="18">
        <text>L-threonyl-[protein] + ATP = O-phospho-L-threonyl-[protein] + ADP + H(+)</text>
        <dbReference type="Rhea" id="RHEA:46608"/>
        <dbReference type="Rhea" id="RHEA-COMP:11060"/>
        <dbReference type="Rhea" id="RHEA-COMP:11605"/>
        <dbReference type="ChEBI" id="CHEBI:15378"/>
        <dbReference type="ChEBI" id="CHEBI:30013"/>
        <dbReference type="ChEBI" id="CHEBI:30616"/>
        <dbReference type="ChEBI" id="CHEBI:61977"/>
        <dbReference type="ChEBI" id="CHEBI:456216"/>
        <dbReference type="EC" id="2.7.11.1"/>
    </reaction>
</comment>
<dbReference type="Proteomes" id="UP000596660">
    <property type="component" value="Unplaced"/>
</dbReference>
<dbReference type="AlphaFoldDB" id="A0A803L9D5"/>
<dbReference type="EnsemblPlants" id="AUR62008474-RA">
    <property type="protein sequence ID" value="AUR62008474-RA:cds"/>
    <property type="gene ID" value="AUR62008474"/>
</dbReference>
<dbReference type="Pfam" id="PF00560">
    <property type="entry name" value="LRR_1"/>
    <property type="match status" value="5"/>
</dbReference>
<dbReference type="InterPro" id="IPR001611">
    <property type="entry name" value="Leu-rich_rpt"/>
</dbReference>
<evidence type="ECO:0000313" key="25">
    <source>
        <dbReference type="Proteomes" id="UP000596660"/>
    </source>
</evidence>
<evidence type="ECO:0000256" key="22">
    <source>
        <dbReference type="SAM" id="Phobius"/>
    </source>
</evidence>
<dbReference type="PROSITE" id="PS00108">
    <property type="entry name" value="PROTEIN_KINASE_ST"/>
    <property type="match status" value="1"/>
</dbReference>
<keyword evidence="17" id="KW-0325">Glycoprotein</keyword>
<evidence type="ECO:0000256" key="12">
    <source>
        <dbReference type="ARBA" id="ARBA00022777"/>
    </source>
</evidence>
<dbReference type="InterPro" id="IPR032675">
    <property type="entry name" value="LRR_dom_sf"/>
</dbReference>
<keyword evidence="5" id="KW-0597">Phosphoprotein</keyword>
<dbReference type="SMART" id="SM00220">
    <property type="entry name" value="S_TKc"/>
    <property type="match status" value="1"/>
</dbReference>
<dbReference type="SUPFAM" id="SSF52047">
    <property type="entry name" value="RNI-like"/>
    <property type="match status" value="1"/>
</dbReference>
<evidence type="ECO:0000256" key="9">
    <source>
        <dbReference type="ARBA" id="ARBA00022729"/>
    </source>
</evidence>
<evidence type="ECO:0000256" key="21">
    <source>
        <dbReference type="SAM" id="MobiDB-lite"/>
    </source>
</evidence>
<dbReference type="PROSITE" id="PS00107">
    <property type="entry name" value="PROTEIN_KINASE_ATP"/>
    <property type="match status" value="1"/>
</dbReference>
<comment type="catalytic activity">
    <reaction evidence="19">
        <text>L-seryl-[protein] + ATP = O-phospho-L-seryl-[protein] + ADP + H(+)</text>
        <dbReference type="Rhea" id="RHEA:17989"/>
        <dbReference type="Rhea" id="RHEA-COMP:9863"/>
        <dbReference type="Rhea" id="RHEA-COMP:11604"/>
        <dbReference type="ChEBI" id="CHEBI:15378"/>
        <dbReference type="ChEBI" id="CHEBI:29999"/>
        <dbReference type="ChEBI" id="CHEBI:30616"/>
        <dbReference type="ChEBI" id="CHEBI:83421"/>
        <dbReference type="ChEBI" id="CHEBI:456216"/>
        <dbReference type="EC" id="2.7.11.1"/>
    </reaction>
</comment>
<evidence type="ECO:0000256" key="16">
    <source>
        <dbReference type="ARBA" id="ARBA00023170"/>
    </source>
</evidence>
<dbReference type="InterPro" id="IPR011009">
    <property type="entry name" value="Kinase-like_dom_sf"/>
</dbReference>
<evidence type="ECO:0000256" key="13">
    <source>
        <dbReference type="ARBA" id="ARBA00022840"/>
    </source>
</evidence>
<evidence type="ECO:0000256" key="10">
    <source>
        <dbReference type="ARBA" id="ARBA00022737"/>
    </source>
</evidence>
<keyword evidence="13 20" id="KW-0067">ATP-binding</keyword>
<dbReference type="InterPro" id="IPR000719">
    <property type="entry name" value="Prot_kinase_dom"/>
</dbReference>
<dbReference type="Gene3D" id="3.80.10.10">
    <property type="entry name" value="Ribonuclease Inhibitor"/>
    <property type="match status" value="4"/>
</dbReference>
<keyword evidence="7" id="KW-0808">Transferase</keyword>
<dbReference type="SMART" id="SM00369">
    <property type="entry name" value="LRR_TYP"/>
    <property type="match status" value="8"/>
</dbReference>
<dbReference type="PROSITE" id="PS51450">
    <property type="entry name" value="LRR"/>
    <property type="match status" value="1"/>
</dbReference>
<feature type="transmembrane region" description="Helical" evidence="22">
    <location>
        <begin position="12"/>
        <end position="30"/>
    </location>
</feature>
<keyword evidence="16" id="KW-0675">Receptor</keyword>
<dbReference type="Pfam" id="PF13855">
    <property type="entry name" value="LRR_8"/>
    <property type="match status" value="4"/>
</dbReference>
<dbReference type="FunFam" id="3.30.200.20:FF:000309">
    <property type="entry name" value="Leucine-rich repeat receptor protein kinase MSP1"/>
    <property type="match status" value="1"/>
</dbReference>
<feature type="compositionally biased region" description="Low complexity" evidence="21">
    <location>
        <begin position="1133"/>
        <end position="1142"/>
    </location>
</feature>
<evidence type="ECO:0000259" key="23">
    <source>
        <dbReference type="PROSITE" id="PS50011"/>
    </source>
</evidence>
<evidence type="ECO:0000256" key="5">
    <source>
        <dbReference type="ARBA" id="ARBA00022553"/>
    </source>
</evidence>
<keyword evidence="6" id="KW-0433">Leucine-rich repeat</keyword>
<feature type="transmembrane region" description="Helical" evidence="22">
    <location>
        <begin position="728"/>
        <end position="755"/>
    </location>
</feature>
<feature type="compositionally biased region" description="Polar residues" evidence="21">
    <location>
        <begin position="1087"/>
        <end position="1115"/>
    </location>
</feature>
<dbReference type="GO" id="GO:0005524">
    <property type="term" value="F:ATP binding"/>
    <property type="evidence" value="ECO:0007669"/>
    <property type="project" value="UniProtKB-UniRule"/>
</dbReference>
<keyword evidence="10" id="KW-0677">Repeat</keyword>
<feature type="region of interest" description="Disordered" evidence="21">
    <location>
        <begin position="1074"/>
        <end position="1151"/>
    </location>
</feature>
<organism evidence="24 25">
    <name type="scientific">Chenopodium quinoa</name>
    <name type="common">Quinoa</name>
    <dbReference type="NCBI Taxonomy" id="63459"/>
    <lineage>
        <taxon>Eukaryota</taxon>
        <taxon>Viridiplantae</taxon>
        <taxon>Streptophyta</taxon>
        <taxon>Embryophyta</taxon>
        <taxon>Tracheophyta</taxon>
        <taxon>Spermatophyta</taxon>
        <taxon>Magnoliopsida</taxon>
        <taxon>eudicotyledons</taxon>
        <taxon>Gunneridae</taxon>
        <taxon>Pentapetalae</taxon>
        <taxon>Caryophyllales</taxon>
        <taxon>Chenopodiaceae</taxon>
        <taxon>Chenopodioideae</taxon>
        <taxon>Atripliceae</taxon>
        <taxon>Chenopodium</taxon>
    </lineage>
</organism>
<dbReference type="FunFam" id="1.10.510.10:FF:000309">
    <property type="entry name" value="Leucine-rich repeat receptor-like protein kinase"/>
    <property type="match status" value="1"/>
</dbReference>
<evidence type="ECO:0000256" key="11">
    <source>
        <dbReference type="ARBA" id="ARBA00022741"/>
    </source>
</evidence>
<proteinExistence type="inferred from homology"/>
<dbReference type="PANTHER" id="PTHR48056:SF89">
    <property type="entry name" value="OS06G0585982 PROTEIN"/>
    <property type="match status" value="1"/>
</dbReference>
<dbReference type="InterPro" id="IPR008271">
    <property type="entry name" value="Ser/Thr_kinase_AS"/>
</dbReference>
<dbReference type="PROSITE" id="PS50011">
    <property type="entry name" value="PROTEIN_KINASE_DOM"/>
    <property type="match status" value="1"/>
</dbReference>
<accession>A0A803L9D5</accession>
<keyword evidence="25" id="KW-1185">Reference proteome</keyword>
<dbReference type="Pfam" id="PF00069">
    <property type="entry name" value="Pkinase"/>
    <property type="match status" value="1"/>
</dbReference>
<feature type="compositionally biased region" description="Pro residues" evidence="21">
    <location>
        <begin position="1119"/>
        <end position="1132"/>
    </location>
</feature>
<dbReference type="FunFam" id="3.80.10.10:FF:001678">
    <property type="entry name" value="Calmodulin-binding receptor kinase CaMRLK"/>
    <property type="match status" value="1"/>
</dbReference>
<dbReference type="CDD" id="cd14066">
    <property type="entry name" value="STKc_IRAK"/>
    <property type="match status" value="1"/>
</dbReference>
<evidence type="ECO:0000256" key="15">
    <source>
        <dbReference type="ARBA" id="ARBA00023136"/>
    </source>
</evidence>
<keyword evidence="15 22" id="KW-0472">Membrane</keyword>
<evidence type="ECO:0000256" key="1">
    <source>
        <dbReference type="ARBA" id="ARBA00004479"/>
    </source>
</evidence>
<evidence type="ECO:0000256" key="20">
    <source>
        <dbReference type="PROSITE-ProRule" id="PRU10141"/>
    </source>
</evidence>
<evidence type="ECO:0000256" key="18">
    <source>
        <dbReference type="ARBA" id="ARBA00047899"/>
    </source>
</evidence>
<dbReference type="EC" id="2.7.11.1" evidence="3"/>
<dbReference type="GO" id="GO:0016020">
    <property type="term" value="C:membrane"/>
    <property type="evidence" value="ECO:0007669"/>
    <property type="project" value="UniProtKB-SubCell"/>
</dbReference>
<dbReference type="SUPFAM" id="SSF56112">
    <property type="entry name" value="Protein kinase-like (PK-like)"/>
    <property type="match status" value="1"/>
</dbReference>
<evidence type="ECO:0000313" key="24">
    <source>
        <dbReference type="EnsemblPlants" id="AUR62008474-RA:cds"/>
    </source>
</evidence>
<dbReference type="InterPro" id="IPR036236">
    <property type="entry name" value="Znf_C2H2_sf"/>
</dbReference>
<dbReference type="InterPro" id="IPR050647">
    <property type="entry name" value="Plant_LRR-RLKs"/>
</dbReference>
<keyword evidence="14 22" id="KW-1133">Transmembrane helix</keyword>
<evidence type="ECO:0000256" key="14">
    <source>
        <dbReference type="ARBA" id="ARBA00022989"/>
    </source>
</evidence>
<dbReference type="GO" id="GO:0004674">
    <property type="term" value="F:protein serine/threonine kinase activity"/>
    <property type="evidence" value="ECO:0007669"/>
    <property type="project" value="UniProtKB-KW"/>
</dbReference>
<keyword evidence="9" id="KW-0732">Signal</keyword>
<dbReference type="OMA" id="MISEHTH"/>
<reference evidence="24" key="2">
    <citation type="submission" date="2021-03" db="UniProtKB">
        <authorList>
            <consortium name="EnsemblPlants"/>
        </authorList>
    </citation>
    <scope>IDENTIFICATION</scope>
</reference>
<evidence type="ECO:0000256" key="2">
    <source>
        <dbReference type="ARBA" id="ARBA00008684"/>
    </source>
</evidence>
<dbReference type="FunFam" id="3.80.10.10:FF:000041">
    <property type="entry name" value="LRR receptor-like serine/threonine-protein kinase ERECTA"/>
    <property type="match status" value="2"/>
</dbReference>
<evidence type="ECO:0000256" key="6">
    <source>
        <dbReference type="ARBA" id="ARBA00022614"/>
    </source>
</evidence>
<reference evidence="24" key="1">
    <citation type="journal article" date="2017" name="Nature">
        <title>The genome of Chenopodium quinoa.</title>
        <authorList>
            <person name="Jarvis D.E."/>
            <person name="Ho Y.S."/>
            <person name="Lightfoot D.J."/>
            <person name="Schmoeckel S.M."/>
            <person name="Li B."/>
            <person name="Borm T.J.A."/>
            <person name="Ohyanagi H."/>
            <person name="Mineta K."/>
            <person name="Michell C.T."/>
            <person name="Saber N."/>
            <person name="Kharbatia N.M."/>
            <person name="Rupper R.R."/>
            <person name="Sharp A.R."/>
            <person name="Dally N."/>
            <person name="Boughton B.A."/>
            <person name="Woo Y.H."/>
            <person name="Gao G."/>
            <person name="Schijlen E.G.W.M."/>
            <person name="Guo X."/>
            <person name="Momin A.A."/>
            <person name="Negrao S."/>
            <person name="Al-Babili S."/>
            <person name="Gehring C."/>
            <person name="Roessner U."/>
            <person name="Jung C."/>
            <person name="Murphy K."/>
            <person name="Arold S.T."/>
            <person name="Gojobori T."/>
            <person name="van der Linden C.G."/>
            <person name="van Loo E.N."/>
            <person name="Jellen E.N."/>
            <person name="Maughan P.J."/>
            <person name="Tester M."/>
        </authorList>
    </citation>
    <scope>NUCLEOTIDE SEQUENCE [LARGE SCALE GENOMIC DNA]</scope>
    <source>
        <strain evidence="24">cv. PI 614886</strain>
    </source>
</reference>
<dbReference type="Gramene" id="AUR62008474-RA">
    <property type="protein sequence ID" value="AUR62008474-RA:cds"/>
    <property type="gene ID" value="AUR62008474"/>
</dbReference>
<evidence type="ECO:0000256" key="19">
    <source>
        <dbReference type="ARBA" id="ARBA00048679"/>
    </source>
</evidence>
<sequence length="1209" mass="132822">MVEEHYDKLVHHSFIIPLLFVLFLIFPGTITKADAQTEEAGSDRVILLNLKSFLEEKNKVNRGKYADWNKLSSDHCNWSGVACDPGTRRVTGIDLSKSILNGEISGNFSGLSELSSVDLSGNTLSVIPSDLSGCKNLKHLNLSHNTLKGELNLTGLSSLEVLDLSLNNIGGEIRASFPAICSNLRVLNISTNNFTGSIDGCFEGCSKLEYVDLSANNFNGKVWPDFARLKAFDVGENEFSGLIVPEFFEGNCSLETLDLSKNNFKGNFPDEISKCKNLSTLILGGNNFTGSVPDTLGSIPSLRVLILGGNNFTRQIPETLLQCRNLKFLDLSRNALGSDIPPILGRVTQLQVLVLHGNSFTTGLNSSGILRLPNIQRLDLSYNNFSGPLPVQISKMVSLQFLDFAYNNFTGKIPSEYGSLNQLLALDLSFNRLTGSIPPSLGKLTSLLWLMLANNSLTGEIPPELGNCSSLLWLNLANNKLYGKLPTELTNIGSNPMPTFKSNRRGNLVPGSGECLAMRRWIPEKYPPFSFVYSLLTRKSCRSVWDRILKGYGLFPICKPGSKVQTLQISGYLQLTGNRFSGALPSEIGNMKNFSMLHFADNNFNGALPSDIEKLSLVFLNVSRNNFSGTIPMQIGNLKCLQDLDLSFNNFSGIFPTSLNELDEMNKFNISFNPLISGIIPSTGQLSTFEKSSYLGDPQLVLPSFIRSPTNSSKNNVRSDSVRSVAKIATSLVIAILVLVLLICGVLSVLVYNFVKTPSEKTSLYLLKDTQCRHDSSSCSSSSSSPWMSDAIKVIRFDKTAFTHSDILKATGNFSEDREIGRGGYATVYKGVFPDGRVVAVKKLQRGGIEGEREFRAEMEVLTQQGVNWPHPNLVNLYGWCLDKADKLLVYEYMEGGTLEDLISDRTRLKWKKRVEIAIDVTRALVFLHHECYPSIVHRDVKASNVLLDRNGKARVTDFGLARMVDAGETHVTTTVAGTVGYVAPEYSQTWQATTKGDVYSFGVLAMELATGRRAVDDGEECLLEWARRVMSKNNQLGLDHSTIPGLVVGPGKNEGASEMGELLNIGIKCTSEAPQARPNMKEVPRPTSSQDTRGTPRATVNLNMNSAYLPQNHGSVPPARPSPYPYPPHIRPSPSSCPSRSADQHRNGPVPLPEGIFTCKVCQLDCKTGFNLLSHYQGQKHKAKVRGEKGKEVAVGSSTPRENEKRPY</sequence>
<evidence type="ECO:0000256" key="4">
    <source>
        <dbReference type="ARBA" id="ARBA00022527"/>
    </source>
</evidence>
<comment type="subcellular location">
    <subcellularLocation>
        <location evidence="1">Membrane</location>
        <topology evidence="1">Single-pass type I membrane protein</topology>
    </subcellularLocation>
</comment>
<dbReference type="Pfam" id="PF08263">
    <property type="entry name" value="LRRNT_2"/>
    <property type="match status" value="1"/>
</dbReference>
<dbReference type="SUPFAM" id="SSF52058">
    <property type="entry name" value="L domain-like"/>
    <property type="match status" value="2"/>
</dbReference>
<name>A0A803L9D5_CHEQI</name>
<evidence type="ECO:0000256" key="8">
    <source>
        <dbReference type="ARBA" id="ARBA00022692"/>
    </source>
</evidence>
<evidence type="ECO:0000256" key="7">
    <source>
        <dbReference type="ARBA" id="ARBA00022679"/>
    </source>
</evidence>
<keyword evidence="4" id="KW-0723">Serine/threonine-protein kinase</keyword>
<evidence type="ECO:0000256" key="3">
    <source>
        <dbReference type="ARBA" id="ARBA00012513"/>
    </source>
</evidence>
<keyword evidence="11 20" id="KW-0547">Nucleotide-binding</keyword>
<dbReference type="InterPro" id="IPR013210">
    <property type="entry name" value="LRR_N_plant-typ"/>
</dbReference>
<keyword evidence="8 22" id="KW-0812">Transmembrane</keyword>
<protein>
    <recommendedName>
        <fullName evidence="3">non-specific serine/threonine protein kinase</fullName>
        <ecNumber evidence="3">2.7.11.1</ecNumber>
    </recommendedName>
</protein>
<evidence type="ECO:0000256" key="17">
    <source>
        <dbReference type="ARBA" id="ARBA00023180"/>
    </source>
</evidence>
<dbReference type="FunFam" id="3.80.10.10:FF:000691">
    <property type="entry name" value="Putative LRR receptor-like serine/threonine-protein kinase"/>
    <property type="match status" value="1"/>
</dbReference>
<dbReference type="Gene3D" id="3.30.200.20">
    <property type="entry name" value="Phosphorylase Kinase, domain 1"/>
    <property type="match status" value="1"/>
</dbReference>
<dbReference type="SUPFAM" id="SSF57667">
    <property type="entry name" value="beta-beta-alpha zinc fingers"/>
    <property type="match status" value="1"/>
</dbReference>
<dbReference type="InterPro" id="IPR003591">
    <property type="entry name" value="Leu-rich_rpt_typical-subtyp"/>
</dbReference>
<feature type="binding site" evidence="20">
    <location>
        <position position="843"/>
    </location>
    <ligand>
        <name>ATP</name>
        <dbReference type="ChEBI" id="CHEBI:30616"/>
    </ligand>
</feature>
<dbReference type="GO" id="GO:0033612">
    <property type="term" value="F:receptor serine/threonine kinase binding"/>
    <property type="evidence" value="ECO:0007669"/>
    <property type="project" value="TreeGrafter"/>
</dbReference>
<comment type="similarity">
    <text evidence="2">Belongs to the protein kinase superfamily. Ser/Thr protein kinase family.</text>
</comment>
<dbReference type="Gene3D" id="1.10.510.10">
    <property type="entry name" value="Transferase(Phosphotransferase) domain 1"/>
    <property type="match status" value="1"/>
</dbReference>
<dbReference type="Gene3D" id="3.30.160.60">
    <property type="entry name" value="Classic Zinc Finger"/>
    <property type="match status" value="1"/>
</dbReference>
<feature type="domain" description="Protein kinase" evidence="23">
    <location>
        <begin position="814"/>
        <end position="1089"/>
    </location>
</feature>
<dbReference type="PANTHER" id="PTHR48056">
    <property type="entry name" value="LRR RECEPTOR-LIKE SERINE/THREONINE-PROTEIN KINASE-RELATED"/>
    <property type="match status" value="1"/>
</dbReference>